<comment type="caution">
    <text evidence="3">The sequence shown here is derived from an EMBL/GenBank/DDBJ whole genome shotgun (WGS) entry which is preliminary data.</text>
</comment>
<name>A0ABR1LNR2_9PEZI</name>
<keyword evidence="2" id="KW-0812">Transmembrane</keyword>
<dbReference type="RefSeq" id="XP_066654775.1">
    <property type="nucleotide sequence ID" value="XM_066796038.1"/>
</dbReference>
<keyword evidence="4" id="KW-1185">Reference proteome</keyword>
<evidence type="ECO:0000313" key="4">
    <source>
        <dbReference type="Proteomes" id="UP001360953"/>
    </source>
</evidence>
<keyword evidence="2" id="KW-0472">Membrane</keyword>
<dbReference type="EMBL" id="JBBPEH010000007">
    <property type="protein sequence ID" value="KAK7536359.1"/>
    <property type="molecule type" value="Genomic_DNA"/>
</dbReference>
<evidence type="ECO:0000256" key="1">
    <source>
        <dbReference type="SAM" id="MobiDB-lite"/>
    </source>
</evidence>
<gene>
    <name evidence="3" type="ORF">J3D65DRAFT_415162</name>
</gene>
<feature type="region of interest" description="Disordered" evidence="1">
    <location>
        <begin position="68"/>
        <end position="95"/>
    </location>
</feature>
<accession>A0ABR1LNR2</accession>
<evidence type="ECO:0000313" key="3">
    <source>
        <dbReference type="EMBL" id="KAK7536359.1"/>
    </source>
</evidence>
<dbReference type="Proteomes" id="UP001360953">
    <property type="component" value="Unassembled WGS sequence"/>
</dbReference>
<feature type="transmembrane region" description="Helical" evidence="2">
    <location>
        <begin position="125"/>
        <end position="145"/>
    </location>
</feature>
<organism evidence="3 4">
    <name type="scientific">Phyllosticta citribraziliensis</name>
    <dbReference type="NCBI Taxonomy" id="989973"/>
    <lineage>
        <taxon>Eukaryota</taxon>
        <taxon>Fungi</taxon>
        <taxon>Dikarya</taxon>
        <taxon>Ascomycota</taxon>
        <taxon>Pezizomycotina</taxon>
        <taxon>Dothideomycetes</taxon>
        <taxon>Dothideomycetes incertae sedis</taxon>
        <taxon>Botryosphaeriales</taxon>
        <taxon>Phyllostictaceae</taxon>
        <taxon>Phyllosticta</taxon>
    </lineage>
</organism>
<evidence type="ECO:0000256" key="2">
    <source>
        <dbReference type="SAM" id="Phobius"/>
    </source>
</evidence>
<dbReference type="GeneID" id="92028944"/>
<feature type="transmembrane region" description="Helical" evidence="2">
    <location>
        <begin position="102"/>
        <end position="119"/>
    </location>
</feature>
<keyword evidence="2" id="KW-1133">Transmembrane helix</keyword>
<proteinExistence type="predicted"/>
<sequence>MRARERDRRPEAVGADWSGWCGCGRGCIDDGGRAGWTKLSMMRCSMWRRRQVWLEREGSSCVPRRYGKVAQHETTTRQAPRRGWQDRTRPSRSKKTKNNLKFLSRVLFLGPVTLLAPVQRHPSLSWRPLVLLIGSALSLLPLNYCTVGRPDD</sequence>
<protein>
    <submittedName>
        <fullName evidence="3">Uncharacterized protein</fullName>
    </submittedName>
</protein>
<reference evidence="3 4" key="1">
    <citation type="submission" date="2024-04" db="EMBL/GenBank/DDBJ databases">
        <title>Phyllosticta paracitricarpa is synonymous to the EU quarantine fungus P. citricarpa based on phylogenomic analyses.</title>
        <authorList>
            <consortium name="Lawrence Berkeley National Laboratory"/>
            <person name="Van ingen-buijs V.A."/>
            <person name="Van westerhoven A.C."/>
            <person name="Haridas S."/>
            <person name="Skiadas P."/>
            <person name="Martin F."/>
            <person name="Groenewald J.Z."/>
            <person name="Crous P.W."/>
            <person name="Seidl M.F."/>
        </authorList>
    </citation>
    <scope>NUCLEOTIDE SEQUENCE [LARGE SCALE GENOMIC DNA]</scope>
    <source>
        <strain evidence="3 4">CPC 17464</strain>
    </source>
</reference>